<evidence type="ECO:0000313" key="2">
    <source>
        <dbReference type="Proteomes" id="UP000664832"/>
    </source>
</evidence>
<comment type="caution">
    <text evidence="1">The sequence shown here is derived from an EMBL/GenBank/DDBJ whole genome shotgun (WGS) entry which is preliminary data.</text>
</comment>
<accession>A0ABS3I0H0</accession>
<organism evidence="1 2">
    <name type="scientific">Candidatus Enterococcus courvalinii</name>
    <dbReference type="NCBI Taxonomy" id="2815329"/>
    <lineage>
        <taxon>Bacteria</taxon>
        <taxon>Bacillati</taxon>
        <taxon>Bacillota</taxon>
        <taxon>Bacilli</taxon>
        <taxon>Lactobacillales</taxon>
        <taxon>Enterococcaceae</taxon>
        <taxon>Enterococcus</taxon>
    </lineage>
</organism>
<reference evidence="1 2" key="1">
    <citation type="submission" date="2021-03" db="EMBL/GenBank/DDBJ databases">
        <title>Enterococcal diversity collection.</title>
        <authorList>
            <person name="Gilmore M.S."/>
            <person name="Schwartzman J."/>
            <person name="Van Tyne D."/>
            <person name="Martin M."/>
            <person name="Earl A.M."/>
            <person name="Manson A.L."/>
            <person name="Straub T."/>
            <person name="Salamzade R."/>
            <person name="Saavedra J."/>
            <person name="Lebreton F."/>
            <person name="Prichula J."/>
            <person name="Schaufler K."/>
            <person name="Gaca A."/>
            <person name="Sgardioli B."/>
            <person name="Wagenaar J."/>
            <person name="Strong T."/>
        </authorList>
    </citation>
    <scope>NUCLEOTIDE SEQUENCE [LARGE SCALE GENOMIC DNA]</scope>
    <source>
        <strain evidence="1 2">MSG2901</strain>
    </source>
</reference>
<keyword evidence="2" id="KW-1185">Reference proteome</keyword>
<gene>
    <name evidence="1" type="ORF">JZO71_05685</name>
</gene>
<protein>
    <submittedName>
        <fullName evidence="1">Uncharacterized protein</fullName>
    </submittedName>
</protein>
<dbReference type="RefSeq" id="WP_206898578.1">
    <property type="nucleotide sequence ID" value="NZ_JAFLWI010000006.1"/>
</dbReference>
<dbReference type="Proteomes" id="UP000664832">
    <property type="component" value="Unassembled WGS sequence"/>
</dbReference>
<sequence length="85" mass="9997">METELNFWAFLNQVEYIVSYLPNEPKETFHLLTDDLRPGRLTAKEIDVRIGKSLRKPKQAYMALCEAFEHTQNELIQRIKKDDAS</sequence>
<proteinExistence type="predicted"/>
<evidence type="ECO:0000313" key="1">
    <source>
        <dbReference type="EMBL" id="MBO0481815.1"/>
    </source>
</evidence>
<name>A0ABS3I0H0_9ENTE</name>
<dbReference type="EMBL" id="JAFLWI010000006">
    <property type="protein sequence ID" value="MBO0481815.1"/>
    <property type="molecule type" value="Genomic_DNA"/>
</dbReference>